<organism evidence="2 3">
    <name type="scientific">Mesorhizobium shonense</name>
    <dbReference type="NCBI Taxonomy" id="1209948"/>
    <lineage>
        <taxon>Bacteria</taxon>
        <taxon>Pseudomonadati</taxon>
        <taxon>Pseudomonadota</taxon>
        <taxon>Alphaproteobacteria</taxon>
        <taxon>Hyphomicrobiales</taxon>
        <taxon>Phyllobacteriaceae</taxon>
        <taxon>Mesorhizobium</taxon>
    </lineage>
</organism>
<proteinExistence type="predicted"/>
<comment type="caution">
    <text evidence="2">The sequence shown here is derived from an EMBL/GenBank/DDBJ whole genome shotgun (WGS) entry which is preliminary data.</text>
</comment>
<reference evidence="2 3" key="1">
    <citation type="submission" date="2024-06" db="EMBL/GenBank/DDBJ databases">
        <title>Genomic Encyclopedia of Type Strains, Phase IV (KMG-IV): sequencing the most valuable type-strain genomes for metagenomic binning, comparative biology and taxonomic classification.</title>
        <authorList>
            <person name="Goeker M."/>
        </authorList>
    </citation>
    <scope>NUCLEOTIDE SEQUENCE [LARGE SCALE GENOMIC DNA]</scope>
    <source>
        <strain evidence="2 3">DSM 29846</strain>
    </source>
</reference>
<gene>
    <name evidence="2" type="ORF">ABID26_003996</name>
</gene>
<sequence>MSVHAGGLATKSYDHYLHNEPASLPRYPSLTALARDGASAGDDVEPKNSGAMSTNVSDLELGYDGSTAQTDGLRFTGINIPQGAIITRAYIQFQANEVKTGAASLLIQGANVDDASAFTSKVFNVSSLPRTTASTALDGSGVKHRLMDQ</sequence>
<accession>A0ABV2HW85</accession>
<keyword evidence="3" id="KW-1185">Reference proteome</keyword>
<dbReference type="EMBL" id="JBEPLM010000007">
    <property type="protein sequence ID" value="MET3594588.1"/>
    <property type="molecule type" value="Genomic_DNA"/>
</dbReference>
<dbReference type="RefSeq" id="WP_354416061.1">
    <property type="nucleotide sequence ID" value="NZ_JBEPLM010000007.1"/>
</dbReference>
<dbReference type="Proteomes" id="UP001549036">
    <property type="component" value="Unassembled WGS sequence"/>
</dbReference>
<evidence type="ECO:0000313" key="2">
    <source>
        <dbReference type="EMBL" id="MET3594588.1"/>
    </source>
</evidence>
<name>A0ABV2HW85_9HYPH</name>
<feature type="region of interest" description="Disordered" evidence="1">
    <location>
        <begin position="36"/>
        <end position="55"/>
    </location>
</feature>
<evidence type="ECO:0000313" key="3">
    <source>
        <dbReference type="Proteomes" id="UP001549036"/>
    </source>
</evidence>
<evidence type="ECO:0000256" key="1">
    <source>
        <dbReference type="SAM" id="MobiDB-lite"/>
    </source>
</evidence>
<protein>
    <submittedName>
        <fullName evidence="2">Uncharacterized protein</fullName>
    </submittedName>
</protein>